<gene>
    <name evidence="1" type="ORF">WISP_36338</name>
</gene>
<dbReference type="EMBL" id="WHWB01032939">
    <property type="protein sequence ID" value="KAJ7422874.1"/>
    <property type="molecule type" value="Genomic_DNA"/>
</dbReference>
<proteinExistence type="predicted"/>
<sequence>MELLEKVQQRARKMIKGLEHISYEKREMGLFSLQKKQLRGDFIHALYHLNIISFSSQQLRDDLIKVSEERESREWSQALLSGATQ</sequence>
<accession>A0ABQ9DPH7</accession>
<keyword evidence="2" id="KW-1185">Reference proteome</keyword>
<evidence type="ECO:0000313" key="2">
    <source>
        <dbReference type="Proteomes" id="UP001145742"/>
    </source>
</evidence>
<comment type="caution">
    <text evidence="1">The sequence shown here is derived from an EMBL/GenBank/DDBJ whole genome shotgun (WGS) entry which is preliminary data.</text>
</comment>
<reference evidence="1" key="1">
    <citation type="submission" date="2019-10" db="EMBL/GenBank/DDBJ databases">
        <authorList>
            <person name="Soares A.E.R."/>
            <person name="Aleixo A."/>
            <person name="Schneider P."/>
            <person name="Miyaki C.Y."/>
            <person name="Schneider M.P."/>
            <person name="Mello C."/>
            <person name="Vasconcelos A.T.R."/>
        </authorList>
    </citation>
    <scope>NUCLEOTIDE SEQUENCE</scope>
    <source>
        <tissue evidence="1">Muscle</tissue>
    </source>
</reference>
<name>A0ABQ9DPH7_9PASS</name>
<organism evidence="1 2">
    <name type="scientific">Willisornis vidua</name>
    <name type="common">Xingu scale-backed antbird</name>
    <dbReference type="NCBI Taxonomy" id="1566151"/>
    <lineage>
        <taxon>Eukaryota</taxon>
        <taxon>Metazoa</taxon>
        <taxon>Chordata</taxon>
        <taxon>Craniata</taxon>
        <taxon>Vertebrata</taxon>
        <taxon>Euteleostomi</taxon>
        <taxon>Archelosauria</taxon>
        <taxon>Archosauria</taxon>
        <taxon>Dinosauria</taxon>
        <taxon>Saurischia</taxon>
        <taxon>Theropoda</taxon>
        <taxon>Coelurosauria</taxon>
        <taxon>Aves</taxon>
        <taxon>Neognathae</taxon>
        <taxon>Neoaves</taxon>
        <taxon>Telluraves</taxon>
        <taxon>Australaves</taxon>
        <taxon>Passeriformes</taxon>
        <taxon>Thamnophilidae</taxon>
        <taxon>Willisornis</taxon>
    </lineage>
</organism>
<evidence type="ECO:0000313" key="1">
    <source>
        <dbReference type="EMBL" id="KAJ7422874.1"/>
    </source>
</evidence>
<dbReference type="Proteomes" id="UP001145742">
    <property type="component" value="Unassembled WGS sequence"/>
</dbReference>
<protein>
    <submittedName>
        <fullName evidence="1">Uncharacterized protein</fullName>
    </submittedName>
</protein>